<comment type="similarity">
    <text evidence="2">Belongs to the eukaryotic/archaeal RNase P protein component 3 family.</text>
</comment>
<name>A0ABP0Y6W9_9ROSI</name>
<dbReference type="Gene3D" id="3.20.20.140">
    <property type="entry name" value="Metal-dependent hydrolases"/>
    <property type="match status" value="1"/>
</dbReference>
<protein>
    <submittedName>
        <fullName evidence="5">Uncharacterized protein</fullName>
    </submittedName>
</protein>
<reference evidence="5 6" key="1">
    <citation type="submission" date="2024-03" db="EMBL/GenBank/DDBJ databases">
        <authorList>
            <person name="Gkanogiannis A."/>
            <person name="Becerra Lopez-Lavalle L."/>
        </authorList>
    </citation>
    <scope>NUCLEOTIDE SEQUENCE [LARGE SCALE GENOMIC DNA]</scope>
</reference>
<keyword evidence="3" id="KW-0819">tRNA processing</keyword>
<gene>
    <name evidence="5" type="ORF">CITCOLO1_LOCUS6220</name>
</gene>
<organism evidence="5 6">
    <name type="scientific">Citrullus colocynthis</name>
    <name type="common">colocynth</name>
    <dbReference type="NCBI Taxonomy" id="252529"/>
    <lineage>
        <taxon>Eukaryota</taxon>
        <taxon>Viridiplantae</taxon>
        <taxon>Streptophyta</taxon>
        <taxon>Embryophyta</taxon>
        <taxon>Tracheophyta</taxon>
        <taxon>Spermatophyta</taxon>
        <taxon>Magnoliopsida</taxon>
        <taxon>eudicotyledons</taxon>
        <taxon>Gunneridae</taxon>
        <taxon>Pentapetalae</taxon>
        <taxon>rosids</taxon>
        <taxon>fabids</taxon>
        <taxon>Cucurbitales</taxon>
        <taxon>Cucurbitaceae</taxon>
        <taxon>Benincaseae</taxon>
        <taxon>Citrullus</taxon>
    </lineage>
</organism>
<evidence type="ECO:0000256" key="1">
    <source>
        <dbReference type="ARBA" id="ARBA00004123"/>
    </source>
</evidence>
<feature type="region of interest" description="Disordered" evidence="4">
    <location>
        <begin position="601"/>
        <end position="626"/>
    </location>
</feature>
<sequence length="682" mass="75760">MGFFDLNVPYDEHSSSSSSRANRIKIVAKLMELGYSGVAYNRTIKGVMSERDRCSTPLLNVSSLHSILPSFSASVEFHRALLGVPRSSPFRQYTRLTISINTSHEVLAINSGNLILKTYDLIAVKPLNQYAFEHACEKLEIDIIAIDFAEKLPFRLKQGSIKSAIQRGVYFEIMYSDLLLDVHGRRQMISTAKILVDWTNGKNLILSSAAPSVNEIRGPYDVANLSSLLGVSMERAKAAVSKNCRNLIANALKRKQFYKETIRVERISSDDKLDLNDPWSVDLFKWDPISSGEGDLLLDEIAKSFAASNDKSKNVKAIDFSSIIGNLPPQGFLVKNVIAGSEAKLSLNDNRKFSPLPDAIEQQIAVNGVIQQSHTLDGEHCPLSDRQCSVIESSEISHNRSVIESSEISHNSDAGKVPSISEEGKSTVEEIMQRKTSMQEEPIEMGVDNLQLKNPPLGSELNVLSTNELVHSPTSTTDVLAVVFRNDRTETLKMEDVDSHILSGSENVCRDKSSTNLISENQKHVTMVADGTFTAEECLHGARLGEHEDVAIAEDQVSPLDSCTSDMKDDYLISIRQQTSEMLMDEQESGDADPQIAQPRLDQSISGSAVNAGKCRSKQKRHHPASKLPVQRLINPLAFKKACKTNTEKYRSTRRRHHPALLLPFKRSINQLAFKKVRRTKC</sequence>
<dbReference type="Proteomes" id="UP001642487">
    <property type="component" value="Chromosome 2"/>
</dbReference>
<feature type="compositionally biased region" description="Polar residues" evidence="4">
    <location>
        <begin position="401"/>
        <end position="412"/>
    </location>
</feature>
<feature type="compositionally biased region" description="Basic residues" evidence="4">
    <location>
        <begin position="615"/>
        <end position="625"/>
    </location>
</feature>
<evidence type="ECO:0000256" key="4">
    <source>
        <dbReference type="SAM" id="MobiDB-lite"/>
    </source>
</evidence>
<accession>A0ABP0Y6W9</accession>
<dbReference type="InterPro" id="IPR016195">
    <property type="entry name" value="Pol/histidinol_Pase-like"/>
</dbReference>
<feature type="region of interest" description="Disordered" evidence="4">
    <location>
        <begin position="401"/>
        <end position="426"/>
    </location>
</feature>
<proteinExistence type="inferred from homology"/>
<dbReference type="InterPro" id="IPR002738">
    <property type="entry name" value="RNase_P_p30"/>
</dbReference>
<comment type="subcellular location">
    <subcellularLocation>
        <location evidence="1">Nucleus</location>
    </subcellularLocation>
</comment>
<evidence type="ECO:0000313" key="5">
    <source>
        <dbReference type="EMBL" id="CAK9314467.1"/>
    </source>
</evidence>
<dbReference type="Pfam" id="PF01876">
    <property type="entry name" value="RNase_P_p30"/>
    <property type="match status" value="1"/>
</dbReference>
<dbReference type="PANTHER" id="PTHR13031:SF0">
    <property type="entry name" value="RIBONUCLEASE P PROTEIN SUBUNIT P30"/>
    <property type="match status" value="1"/>
</dbReference>
<evidence type="ECO:0000256" key="3">
    <source>
        <dbReference type="ARBA" id="ARBA00022694"/>
    </source>
</evidence>
<evidence type="ECO:0000256" key="2">
    <source>
        <dbReference type="ARBA" id="ARBA00007331"/>
    </source>
</evidence>
<keyword evidence="6" id="KW-1185">Reference proteome</keyword>
<dbReference type="SUPFAM" id="SSF89550">
    <property type="entry name" value="PHP domain-like"/>
    <property type="match status" value="1"/>
</dbReference>
<dbReference type="EMBL" id="OZ021736">
    <property type="protein sequence ID" value="CAK9314467.1"/>
    <property type="molecule type" value="Genomic_DNA"/>
</dbReference>
<dbReference type="PANTHER" id="PTHR13031">
    <property type="entry name" value="RIBONUCLEASE P SUBUNIT P30"/>
    <property type="match status" value="1"/>
</dbReference>
<evidence type="ECO:0000313" key="6">
    <source>
        <dbReference type="Proteomes" id="UP001642487"/>
    </source>
</evidence>